<reference evidence="15" key="1">
    <citation type="journal article" date="2012" name="MBio">
        <title>Comparative genome analysis of Trichophyton rubrum and related dermatophytes reveals candidate genes involved in infection.</title>
        <authorList>
            <person name="Martinez D.A."/>
            <person name="Oliver B.G."/>
            <person name="Graeser Y."/>
            <person name="Goldberg J.M."/>
            <person name="Li W."/>
            <person name="Martinez-Rossi N.M."/>
            <person name="Monod M."/>
            <person name="Shelest E."/>
            <person name="Barton R.C."/>
            <person name="Birch E."/>
            <person name="Brakhage A.A."/>
            <person name="Chen Z."/>
            <person name="Gurr S.J."/>
            <person name="Heiman D."/>
            <person name="Heitman J."/>
            <person name="Kosti I."/>
            <person name="Rossi A."/>
            <person name="Saif S."/>
            <person name="Samalova M."/>
            <person name="Saunders C.W."/>
            <person name="Shea T."/>
            <person name="Summerbell R.C."/>
            <person name="Xu J."/>
            <person name="Young S."/>
            <person name="Zeng Q."/>
            <person name="Birren B.W."/>
            <person name="Cuomo C.A."/>
            <person name="White T.C."/>
        </authorList>
    </citation>
    <scope>NUCLEOTIDE SEQUENCE [LARGE SCALE GENOMIC DNA]</scope>
    <source>
        <strain evidence="15">ATCC MYA-4606 / CBS 127.97</strain>
    </source>
</reference>
<feature type="domain" description="KOW" evidence="12">
    <location>
        <begin position="494"/>
        <end position="519"/>
    </location>
</feature>
<dbReference type="GO" id="GO:0032044">
    <property type="term" value="C:DSIF complex"/>
    <property type="evidence" value="ECO:0007669"/>
    <property type="project" value="EnsemblFungi"/>
</dbReference>
<dbReference type="GO" id="GO:0000785">
    <property type="term" value="C:chromatin"/>
    <property type="evidence" value="ECO:0007669"/>
    <property type="project" value="UniProtKB-ARBA"/>
</dbReference>
<dbReference type="GO" id="GO:0032784">
    <property type="term" value="P:regulation of DNA-templated transcription elongation"/>
    <property type="evidence" value="ECO:0007669"/>
    <property type="project" value="InterPro"/>
</dbReference>
<dbReference type="Proteomes" id="UP000009169">
    <property type="component" value="Unassembled WGS sequence"/>
</dbReference>
<feature type="compositionally biased region" description="Acidic residues" evidence="11">
    <location>
        <begin position="140"/>
        <end position="160"/>
    </location>
</feature>
<feature type="domain" description="KOW" evidence="12">
    <location>
        <begin position="585"/>
        <end position="612"/>
    </location>
</feature>
<evidence type="ECO:0000256" key="7">
    <source>
        <dbReference type="ARBA" id="ARBA00024691"/>
    </source>
</evidence>
<evidence type="ECO:0000256" key="5">
    <source>
        <dbReference type="ARBA" id="ARBA00023163"/>
    </source>
</evidence>
<dbReference type="Pfam" id="PF03439">
    <property type="entry name" value="Spt5-NGN"/>
    <property type="match status" value="1"/>
</dbReference>
<comment type="subcellular location">
    <subcellularLocation>
        <location evidence="1">Nucleus</location>
    </subcellularLocation>
</comment>
<dbReference type="GO" id="GO:0006368">
    <property type="term" value="P:transcription elongation by RNA polymerase II"/>
    <property type="evidence" value="ECO:0007669"/>
    <property type="project" value="EnsemblFungi"/>
</dbReference>
<keyword evidence="14" id="KW-0251">Elongation factor</keyword>
<comment type="similarity">
    <text evidence="2">Belongs to the SPT5 family.</text>
</comment>
<evidence type="ECO:0000256" key="1">
    <source>
        <dbReference type="ARBA" id="ARBA00004123"/>
    </source>
</evidence>
<dbReference type="Pfam" id="PF11942">
    <property type="entry name" value="Spt5_N"/>
    <property type="match status" value="1"/>
</dbReference>
<dbReference type="VEuPathDB" id="FungiDB:TEQG_04063"/>
<evidence type="ECO:0000256" key="2">
    <source>
        <dbReference type="ARBA" id="ARBA00006956"/>
    </source>
</evidence>
<evidence type="ECO:0000313" key="14">
    <source>
        <dbReference type="EMBL" id="EGE05045.1"/>
    </source>
</evidence>
<dbReference type="Pfam" id="PF12815">
    <property type="entry name" value="CTD"/>
    <property type="match status" value="1"/>
</dbReference>
<evidence type="ECO:0000259" key="13">
    <source>
        <dbReference type="SMART" id="SM01104"/>
    </source>
</evidence>
<evidence type="ECO:0000313" key="15">
    <source>
        <dbReference type="Proteomes" id="UP000009169"/>
    </source>
</evidence>
<dbReference type="GO" id="GO:0003711">
    <property type="term" value="F:transcription elongation factor activity"/>
    <property type="evidence" value="ECO:0007669"/>
    <property type="project" value="EnsemblFungi"/>
</dbReference>
<comment type="function">
    <text evidence="7">The SPT4-SPT5 complex mediates both activation and inhibition of transcription elongation, and plays a role in pre-mRNA processing. This complex seems to be important for the stability of the RNA polymerase II elongation machinery on the chromatin template but not for the inherent ability of this machinery to translocate down the gene.</text>
</comment>
<keyword evidence="5" id="KW-0804">Transcription</keyword>
<sequence length="865" mass="93799">MSHPGNEQQFASEDEEDFNPAPAGDSEPEAEDDQQDNRSGEKPIDNDDGQEVGKNKKEDDEENGEEVKKMNDGENGDLNTNELQQTRGEDEVGAEDDDEGEAEGDNEDDDEEEEEEDEEDEEAVTGRPRKRRRHGLGAFFEEEAEVDDEDEAEDEEDEIEAGFVHHDDEVVLPAGAETDDRRHRELDRKRDMDATMDAEQQAQALKERYGRNRASGADLVVVPKRLLLPSVDDPSIWGVKCRPGKEREIVFSIIKRMEERPPGSRNPIKIISAFERGGTMAGYIYVEARKQADIIDALDGMSNIYVRSKMTLISVKEMPDLLRVKKSEELTPGGWVRIKRGRYQGDLAQLEEVETNGLNVTVRLVPRLEKRFSEGDHVKVIGGSKYRDELGMVVRIKDDRVTILTDMTIQEITVFSKDLREADDIGVDGKLGQYDVHDLVQIDQTTVGCVVKLDRESMRVIDQNGSTQIVLPSRVLGKIEQRRHAVTTDRNGSEIKCGDTVKEVTGEQRTGTILHIHRAFLFCTSKVVGDNAGIMVTRAINVTTVATSGSKLGRSAPDLSKMNPALQKNGMNGSGMPPPRTFGRDRLVGKTVHIRRGPFKGLLGIVKDTTDIIARVELHSVSKVVPVEKENLSVKETPIAMGDSSRTPAWRASSSRTPAWNAAVGSRTPAWKAEGSRTANPYDGNRTSYGGFGGRTPAWTSGTKTPHDAGSGFSGGSSNSGFDAFMAGSRTPGHPSATAANSGSRTPAWGHSGSSSSHLSANAGRAFDAPTPGGDYTAPSPAPFGSAPTPGATAATPRAWPDNAPTPGASTFAGKRMDGDAYDAPTPAGDHRPYDAPTPAIGMGFPATPGAMDDAPRYAEGTPSP</sequence>
<evidence type="ECO:0000256" key="9">
    <source>
        <dbReference type="ARBA" id="ARBA00029865"/>
    </source>
</evidence>
<dbReference type="InterPro" id="IPR022581">
    <property type="entry name" value="Spt5_N"/>
</dbReference>
<feature type="region of interest" description="Disordered" evidence="11">
    <location>
        <begin position="640"/>
        <end position="804"/>
    </location>
</feature>
<dbReference type="PANTHER" id="PTHR11125:SF7">
    <property type="entry name" value="TRANSCRIPTION ELONGATION FACTOR SPT5"/>
    <property type="match status" value="1"/>
</dbReference>
<dbReference type="Pfam" id="PF23042">
    <property type="entry name" value="KOW1_SPT5"/>
    <property type="match status" value="1"/>
</dbReference>
<name>F2PT27_TRIEC</name>
<keyword evidence="6" id="KW-0539">Nucleus</keyword>
<evidence type="ECO:0000256" key="10">
    <source>
        <dbReference type="ARBA" id="ARBA00031006"/>
    </source>
</evidence>
<dbReference type="InterPro" id="IPR005824">
    <property type="entry name" value="KOW"/>
</dbReference>
<gene>
    <name evidence="14" type="ORF">TEQG_04063</name>
</gene>
<dbReference type="InterPro" id="IPR041976">
    <property type="entry name" value="KOW_Spt5_3"/>
</dbReference>
<dbReference type="InterPro" id="IPR017071">
    <property type="entry name" value="TF_Spt5_eukaryote"/>
</dbReference>
<feature type="domain" description="Spt5 C-terminal" evidence="13">
    <location>
        <begin position="654"/>
        <end position="807"/>
    </location>
</feature>
<feature type="region of interest" description="Disordered" evidence="11">
    <location>
        <begin position="553"/>
        <end position="580"/>
    </location>
</feature>
<dbReference type="CDD" id="cd06085">
    <property type="entry name" value="KOW_Spt5_5"/>
    <property type="match status" value="1"/>
</dbReference>
<dbReference type="InterPro" id="IPR036735">
    <property type="entry name" value="NGN_dom_sf"/>
</dbReference>
<dbReference type="CDD" id="cd09888">
    <property type="entry name" value="NGN_Euk"/>
    <property type="match status" value="1"/>
</dbReference>
<dbReference type="FunFam" id="3.30.70.940:FF:000005">
    <property type="entry name" value="Transcription elongation factor SPT5"/>
    <property type="match status" value="1"/>
</dbReference>
<evidence type="ECO:0000256" key="6">
    <source>
        <dbReference type="ARBA" id="ARBA00023242"/>
    </source>
</evidence>
<dbReference type="HOGENOM" id="CLU_003537_1_1_1"/>
<dbReference type="InterPro" id="IPR041977">
    <property type="entry name" value="KOW_Spt5_4"/>
</dbReference>
<dbReference type="CDD" id="cd06083">
    <property type="entry name" value="KOW_Spt5_3"/>
    <property type="match status" value="1"/>
</dbReference>
<dbReference type="InterPro" id="IPR005100">
    <property type="entry name" value="NGN-domain"/>
</dbReference>
<dbReference type="GO" id="GO:0140463">
    <property type="term" value="F:chromatin-protein adaptor activity"/>
    <property type="evidence" value="ECO:0007669"/>
    <property type="project" value="EnsemblFungi"/>
</dbReference>
<dbReference type="InterPro" id="IPR041978">
    <property type="entry name" value="KOW_Spt5_5"/>
</dbReference>
<dbReference type="FunFam" id="2.30.30.30:FF:000018">
    <property type="entry name" value="Transcription elongation factor SPT5"/>
    <property type="match status" value="1"/>
</dbReference>
<feature type="compositionally biased region" description="Low complexity" evidence="11">
    <location>
        <begin position="750"/>
        <end position="760"/>
    </location>
</feature>
<evidence type="ECO:0000259" key="12">
    <source>
        <dbReference type="SMART" id="SM00739"/>
    </source>
</evidence>
<dbReference type="InterPro" id="IPR024945">
    <property type="entry name" value="Spt5_C_dom"/>
</dbReference>
<dbReference type="Pfam" id="PF23291">
    <property type="entry name" value="KOW4_SPT5"/>
    <property type="match status" value="1"/>
</dbReference>
<keyword evidence="14" id="KW-0648">Protein biosynthesis</keyword>
<dbReference type="EMBL" id="DS995737">
    <property type="protein sequence ID" value="EGE05045.1"/>
    <property type="molecule type" value="Genomic_DNA"/>
</dbReference>
<dbReference type="PANTHER" id="PTHR11125">
    <property type="entry name" value="SUPPRESSOR OF TY 5"/>
    <property type="match status" value="1"/>
</dbReference>
<dbReference type="CDD" id="cd06081">
    <property type="entry name" value="KOW_Spt5_1"/>
    <property type="match status" value="1"/>
</dbReference>
<feature type="compositionally biased region" description="Polar residues" evidence="11">
    <location>
        <begin position="1"/>
        <end position="11"/>
    </location>
</feature>
<comment type="subunit">
    <text evidence="8">Component of the SPT4-SPT5 complex. Interacts with RNA polymerase II.</text>
</comment>
<feature type="compositionally biased region" description="Polar residues" evidence="11">
    <location>
        <begin position="77"/>
        <end position="86"/>
    </location>
</feature>
<evidence type="ECO:0000256" key="3">
    <source>
        <dbReference type="ARBA" id="ARBA00020181"/>
    </source>
</evidence>
<dbReference type="GO" id="GO:0006357">
    <property type="term" value="P:regulation of transcription by RNA polymerase II"/>
    <property type="evidence" value="ECO:0007669"/>
    <property type="project" value="InterPro"/>
</dbReference>
<dbReference type="eggNOG" id="KOG1999">
    <property type="taxonomic scope" value="Eukaryota"/>
</dbReference>
<dbReference type="SUPFAM" id="SSF50104">
    <property type="entry name" value="Translation proteins SH3-like domain"/>
    <property type="match status" value="1"/>
</dbReference>
<feature type="compositionally biased region" description="Basic and acidic residues" evidence="11">
    <location>
        <begin position="35"/>
        <end position="58"/>
    </location>
</feature>
<evidence type="ECO:0000256" key="8">
    <source>
        <dbReference type="ARBA" id="ARBA00025870"/>
    </source>
</evidence>
<feature type="region of interest" description="Disordered" evidence="11">
    <location>
        <begin position="1"/>
        <end position="167"/>
    </location>
</feature>
<dbReference type="InterPro" id="IPR039385">
    <property type="entry name" value="NGN_Euk"/>
</dbReference>
<evidence type="ECO:0000256" key="4">
    <source>
        <dbReference type="ARBA" id="ARBA00021370"/>
    </source>
</evidence>
<dbReference type="Pfam" id="PF23037">
    <property type="entry name" value="KOWx_SPT5"/>
    <property type="match status" value="1"/>
</dbReference>
<feature type="compositionally biased region" description="Polar residues" evidence="11">
    <location>
        <begin position="644"/>
        <end position="658"/>
    </location>
</feature>
<dbReference type="SMART" id="SM01104">
    <property type="entry name" value="CTD"/>
    <property type="match status" value="1"/>
</dbReference>
<accession>F2PT27</accession>
<feature type="region of interest" description="Disordered" evidence="11">
    <location>
        <begin position="826"/>
        <end position="865"/>
    </location>
</feature>
<feature type="compositionally biased region" description="Low complexity" evidence="11">
    <location>
        <begin position="777"/>
        <end position="797"/>
    </location>
</feature>
<dbReference type="InterPro" id="IPR014722">
    <property type="entry name" value="Rib_uL2_dom2"/>
</dbReference>
<dbReference type="InterPro" id="IPR039659">
    <property type="entry name" value="SPT5"/>
</dbReference>
<dbReference type="CDD" id="cd06084">
    <property type="entry name" value="KOW_Spt5_4"/>
    <property type="match status" value="1"/>
</dbReference>
<dbReference type="PIRSF" id="PIRSF036945">
    <property type="entry name" value="Spt5"/>
    <property type="match status" value="1"/>
</dbReference>
<feature type="domain" description="KOW" evidence="12">
    <location>
        <begin position="329"/>
        <end position="356"/>
    </location>
</feature>
<dbReference type="Gene3D" id="2.30.30.30">
    <property type="match status" value="2"/>
</dbReference>
<dbReference type="GO" id="GO:0003729">
    <property type="term" value="F:mRNA binding"/>
    <property type="evidence" value="ECO:0007669"/>
    <property type="project" value="TreeGrafter"/>
</dbReference>
<dbReference type="Pfam" id="PF23290">
    <property type="entry name" value="KOW5_SPT5"/>
    <property type="match status" value="1"/>
</dbReference>
<dbReference type="AlphaFoldDB" id="F2PT27"/>
<dbReference type="InterPro" id="IPR041973">
    <property type="entry name" value="KOW_Spt5_1"/>
</dbReference>
<organism evidence="14 15">
    <name type="scientific">Trichophyton equinum (strain ATCC MYA-4606 / CBS 127.97)</name>
    <name type="common">Horse ringworm fungus</name>
    <dbReference type="NCBI Taxonomy" id="559882"/>
    <lineage>
        <taxon>Eukaryota</taxon>
        <taxon>Fungi</taxon>
        <taxon>Dikarya</taxon>
        <taxon>Ascomycota</taxon>
        <taxon>Pezizomycotina</taxon>
        <taxon>Eurotiomycetes</taxon>
        <taxon>Eurotiomycetidae</taxon>
        <taxon>Onygenales</taxon>
        <taxon>Arthrodermataceae</taxon>
        <taxon>Trichophyton</taxon>
    </lineage>
</organism>
<dbReference type="SMART" id="SM00739">
    <property type="entry name" value="KOW"/>
    <property type="match status" value="4"/>
</dbReference>
<keyword evidence="15" id="KW-1185">Reference proteome</keyword>
<dbReference type="InterPro" id="IPR057936">
    <property type="entry name" value="KOWx_Spt5"/>
</dbReference>
<feature type="domain" description="KOW" evidence="12">
    <location>
        <begin position="371"/>
        <end position="399"/>
    </location>
</feature>
<dbReference type="OrthoDB" id="28901at2759"/>
<feature type="compositionally biased region" description="Acidic residues" evidence="11">
    <location>
        <begin position="91"/>
        <end position="123"/>
    </location>
</feature>
<dbReference type="InterPro" id="IPR008991">
    <property type="entry name" value="Translation_prot_SH3-like_sf"/>
</dbReference>
<proteinExistence type="inferred from homology"/>
<dbReference type="GO" id="GO:0003746">
    <property type="term" value="F:translation elongation factor activity"/>
    <property type="evidence" value="ECO:0007669"/>
    <property type="project" value="UniProtKB-KW"/>
</dbReference>
<dbReference type="Gene3D" id="3.30.70.940">
    <property type="entry name" value="NusG, N-terminal domain"/>
    <property type="match status" value="1"/>
</dbReference>
<evidence type="ECO:0000256" key="11">
    <source>
        <dbReference type="SAM" id="MobiDB-lite"/>
    </source>
</evidence>
<protein>
    <recommendedName>
        <fullName evidence="3">Transcription elongation factor SPT5</fullName>
    </recommendedName>
    <alternativeName>
        <fullName evidence="9 10">Chromatin Elongation factor SPT5</fullName>
    </alternativeName>
    <alternativeName>
        <fullName evidence="4">Transcription elongation factor spt5</fullName>
    </alternativeName>
</protein>